<dbReference type="Proteomes" id="UP000004221">
    <property type="component" value="Unassembled WGS sequence"/>
</dbReference>
<dbReference type="PANTHER" id="PTHR22916:SF3">
    <property type="entry name" value="UDP-GLCNAC:BETAGAL BETA-1,3-N-ACETYLGLUCOSAMINYLTRANSFERASE-LIKE PROTEIN 1"/>
    <property type="match status" value="1"/>
</dbReference>
<keyword evidence="3" id="KW-1185">Reference proteome</keyword>
<dbReference type="PANTHER" id="PTHR22916">
    <property type="entry name" value="GLYCOSYLTRANSFERASE"/>
    <property type="match status" value="1"/>
</dbReference>
<dbReference type="RefSeq" id="WP_008478385.1">
    <property type="nucleotide sequence ID" value="NZ_CAGS01000259.1"/>
</dbReference>
<evidence type="ECO:0000313" key="3">
    <source>
        <dbReference type="Proteomes" id="UP000004221"/>
    </source>
</evidence>
<dbReference type="SUPFAM" id="SSF53448">
    <property type="entry name" value="Nucleotide-diphospho-sugar transferases"/>
    <property type="match status" value="1"/>
</dbReference>
<protein>
    <recommendedName>
        <fullName evidence="1">Glycosyltransferase 2-like domain-containing protein</fullName>
    </recommendedName>
</protein>
<dbReference type="Gene3D" id="3.90.550.10">
    <property type="entry name" value="Spore Coat Polysaccharide Biosynthesis Protein SpsA, Chain A"/>
    <property type="match status" value="1"/>
</dbReference>
<dbReference type="InterPro" id="IPR029044">
    <property type="entry name" value="Nucleotide-diphossugar_trans"/>
</dbReference>
<dbReference type="InterPro" id="IPR001173">
    <property type="entry name" value="Glyco_trans_2-like"/>
</dbReference>
<evidence type="ECO:0000259" key="1">
    <source>
        <dbReference type="Pfam" id="PF00535"/>
    </source>
</evidence>
<gene>
    <name evidence="2" type="ORF">NITHO_3310025</name>
</gene>
<sequence>MVKTCETPPGLGPTLHTIALDDRPHSRLAPVGFPALPPRPLVSVLITSYNYASYIGAAIESVLNQTYQTVEVIVCDDASTDDSYTVIEQYVHHDSRVQLIRHSQNGGKAIATNDAFAASSGNIICFLDADDYFDPQKIERVVNEFLAHSSTGLVIHAMNVIDQSGRHIQRNPNMTKFEHGWIADRVIQRGGRWRDMPSSAMGFRRELAEFIFPIPEKTFRRGGQDGFIFTLLPLLTEVSAIDEPLSSYRVHGQNTFATQRVSLTHAIGQVNRVTKQVYAVNHRLKEFGFPEEILDIRRNLGYQQSKFLLALLQRTPRPRLIRAYASLLTALFADDLYRSPQKLFGLIVYGGAIALPAAFRPWWLSTALAPSTAKLRLQQVRKGVRQMLRLRKPRLAWQSNDASTML</sequence>
<dbReference type="AlphaFoldDB" id="I4EHZ6"/>
<proteinExistence type="predicted"/>
<accession>I4EHZ6</accession>
<organism evidence="2 3">
    <name type="scientific">Nitrolancea hollandica Lb</name>
    <dbReference type="NCBI Taxonomy" id="1129897"/>
    <lineage>
        <taxon>Bacteria</taxon>
        <taxon>Pseudomonadati</taxon>
        <taxon>Thermomicrobiota</taxon>
        <taxon>Thermomicrobia</taxon>
        <taxon>Sphaerobacterales</taxon>
        <taxon>Sphaerobacterineae</taxon>
        <taxon>Sphaerobacteraceae</taxon>
        <taxon>Nitrolancea</taxon>
    </lineage>
</organism>
<dbReference type="GO" id="GO:0016758">
    <property type="term" value="F:hexosyltransferase activity"/>
    <property type="evidence" value="ECO:0007669"/>
    <property type="project" value="UniProtKB-ARBA"/>
</dbReference>
<comment type="caution">
    <text evidence="2">The sequence shown here is derived from an EMBL/GenBank/DDBJ whole genome shotgun (WGS) entry which is preliminary data.</text>
</comment>
<reference evidence="2 3" key="1">
    <citation type="journal article" date="2012" name="ISME J.">
        <title>Nitrification expanded: discovery, physiology and genomics of a nitrite-oxidizing bacterium from the phylum Chloroflexi.</title>
        <authorList>
            <person name="Sorokin D.Y."/>
            <person name="Lucker S."/>
            <person name="Vejmelkova D."/>
            <person name="Kostrikina N.A."/>
            <person name="Kleerebezem R."/>
            <person name="Rijpstra W.I."/>
            <person name="Damste J.S."/>
            <person name="Le Paslier D."/>
            <person name="Muyzer G."/>
            <person name="Wagner M."/>
            <person name="van Loosdrecht M.C."/>
            <person name="Daims H."/>
        </authorList>
    </citation>
    <scope>NUCLEOTIDE SEQUENCE [LARGE SCALE GENOMIC DNA]</scope>
    <source>
        <strain evidence="3">none</strain>
    </source>
</reference>
<dbReference type="EMBL" id="CAGS01000259">
    <property type="protein sequence ID" value="CCF84308.1"/>
    <property type="molecule type" value="Genomic_DNA"/>
</dbReference>
<dbReference type="Pfam" id="PF00535">
    <property type="entry name" value="Glycos_transf_2"/>
    <property type="match status" value="1"/>
</dbReference>
<feature type="domain" description="Glycosyltransferase 2-like" evidence="1">
    <location>
        <begin position="43"/>
        <end position="210"/>
    </location>
</feature>
<name>I4EHZ6_9BACT</name>
<evidence type="ECO:0000313" key="2">
    <source>
        <dbReference type="EMBL" id="CCF84308.1"/>
    </source>
</evidence>